<organism evidence="3 4">
    <name type="scientific">Zingiber officinale</name>
    <name type="common">Ginger</name>
    <name type="synonym">Amomum zingiber</name>
    <dbReference type="NCBI Taxonomy" id="94328"/>
    <lineage>
        <taxon>Eukaryota</taxon>
        <taxon>Viridiplantae</taxon>
        <taxon>Streptophyta</taxon>
        <taxon>Embryophyta</taxon>
        <taxon>Tracheophyta</taxon>
        <taxon>Spermatophyta</taxon>
        <taxon>Magnoliopsida</taxon>
        <taxon>Liliopsida</taxon>
        <taxon>Zingiberales</taxon>
        <taxon>Zingiberaceae</taxon>
        <taxon>Zingiber</taxon>
    </lineage>
</organism>
<comment type="caution">
    <text evidence="3">The sequence shown here is derived from an EMBL/GenBank/DDBJ whole genome shotgun (WGS) entry which is preliminary data.</text>
</comment>
<proteinExistence type="predicted"/>
<protein>
    <recommendedName>
        <fullName evidence="2">GIR1-like zinc ribbon domain-containing protein</fullName>
    </recommendedName>
</protein>
<accession>A0A8J5FNM0</accession>
<evidence type="ECO:0000313" key="4">
    <source>
        <dbReference type="Proteomes" id="UP000734854"/>
    </source>
</evidence>
<dbReference type="InterPro" id="IPR055281">
    <property type="entry name" value="GIR1-2/SIED1"/>
</dbReference>
<dbReference type="EMBL" id="JACMSC010000014">
    <property type="protein sequence ID" value="KAG6488541.1"/>
    <property type="molecule type" value="Genomic_DNA"/>
</dbReference>
<evidence type="ECO:0000256" key="1">
    <source>
        <dbReference type="SAM" id="MobiDB-lite"/>
    </source>
</evidence>
<dbReference type="PANTHER" id="PTHR33177">
    <property type="entry name" value="PUTATIVE-RELATED"/>
    <property type="match status" value="1"/>
</dbReference>
<dbReference type="AlphaFoldDB" id="A0A8J5FNM0"/>
<sequence length="113" mass="12254">MSRNNHGRNLMMELKLNVAATQRRARAGPSTRAEDEEEMPVSPPSSCVSEEEREEGENKSPEAAATMMLVGCPRCLMYVMLSEKDPKCPKCKSTVLVDFHRGGAAAASRGGAN</sequence>
<dbReference type="Proteomes" id="UP000734854">
    <property type="component" value="Unassembled WGS sequence"/>
</dbReference>
<evidence type="ECO:0000313" key="3">
    <source>
        <dbReference type="EMBL" id="KAG6488541.1"/>
    </source>
</evidence>
<dbReference type="Pfam" id="PF24747">
    <property type="entry name" value="Zn-ribbon_GIR1"/>
    <property type="match status" value="1"/>
</dbReference>
<dbReference type="InterPro" id="IPR056440">
    <property type="entry name" value="Zn-ribbon_GIR1"/>
</dbReference>
<dbReference type="OrthoDB" id="1930194at2759"/>
<name>A0A8J5FNM0_ZINOF</name>
<keyword evidence="4" id="KW-1185">Reference proteome</keyword>
<dbReference type="PANTHER" id="PTHR33177:SF74">
    <property type="entry name" value="PROTEIN GL2-INTERACTING REPRESSOR 1"/>
    <property type="match status" value="1"/>
</dbReference>
<evidence type="ECO:0000259" key="2">
    <source>
        <dbReference type="Pfam" id="PF24747"/>
    </source>
</evidence>
<feature type="domain" description="GIR1-like zinc ribbon" evidence="2">
    <location>
        <begin position="66"/>
        <end position="99"/>
    </location>
</feature>
<gene>
    <name evidence="3" type="ORF">ZIOFF_049784</name>
</gene>
<reference evidence="3 4" key="1">
    <citation type="submission" date="2020-08" db="EMBL/GenBank/DDBJ databases">
        <title>Plant Genome Project.</title>
        <authorList>
            <person name="Zhang R.-G."/>
        </authorList>
    </citation>
    <scope>NUCLEOTIDE SEQUENCE [LARGE SCALE GENOMIC DNA]</scope>
    <source>
        <tissue evidence="3">Rhizome</tissue>
    </source>
</reference>
<feature type="region of interest" description="Disordered" evidence="1">
    <location>
        <begin position="19"/>
        <end position="63"/>
    </location>
</feature>